<feature type="compositionally biased region" description="Basic and acidic residues" evidence="1">
    <location>
        <begin position="161"/>
        <end position="176"/>
    </location>
</feature>
<protein>
    <submittedName>
        <fullName evidence="2">Uncharacterized protein</fullName>
    </submittedName>
</protein>
<name>A0A9P5AK33_9HYPO</name>
<keyword evidence="3" id="KW-1185">Reference proteome</keyword>
<gene>
    <name evidence="2" type="ORF">FBEOM_5888</name>
</gene>
<organism evidence="2 3">
    <name type="scientific">Fusarium beomiforme</name>
    <dbReference type="NCBI Taxonomy" id="44412"/>
    <lineage>
        <taxon>Eukaryota</taxon>
        <taxon>Fungi</taxon>
        <taxon>Dikarya</taxon>
        <taxon>Ascomycota</taxon>
        <taxon>Pezizomycotina</taxon>
        <taxon>Sordariomycetes</taxon>
        <taxon>Hypocreomycetidae</taxon>
        <taxon>Hypocreales</taxon>
        <taxon>Nectriaceae</taxon>
        <taxon>Fusarium</taxon>
        <taxon>Fusarium burgessii species complex</taxon>
    </lineage>
</organism>
<evidence type="ECO:0000256" key="1">
    <source>
        <dbReference type="SAM" id="MobiDB-lite"/>
    </source>
</evidence>
<evidence type="ECO:0000313" key="3">
    <source>
        <dbReference type="Proteomes" id="UP000730481"/>
    </source>
</evidence>
<dbReference type="EMBL" id="PVQB02000246">
    <property type="protein sequence ID" value="KAF4340191.1"/>
    <property type="molecule type" value="Genomic_DNA"/>
</dbReference>
<dbReference type="AlphaFoldDB" id="A0A9P5AK33"/>
<dbReference type="Proteomes" id="UP000730481">
    <property type="component" value="Unassembled WGS sequence"/>
</dbReference>
<dbReference type="OrthoDB" id="5056824at2759"/>
<reference evidence="2" key="2">
    <citation type="submission" date="2020-02" db="EMBL/GenBank/DDBJ databases">
        <title>Identification and distribution of gene clusters putatively required for synthesis of sphingolipid metabolism inhibitors in phylogenetically diverse species of the filamentous fungus Fusarium.</title>
        <authorList>
            <person name="Kim H.-S."/>
            <person name="Busman M."/>
            <person name="Brown D.W."/>
            <person name="Divon H."/>
            <person name="Uhlig S."/>
            <person name="Proctor R.H."/>
        </authorList>
    </citation>
    <scope>NUCLEOTIDE SEQUENCE</scope>
    <source>
        <strain evidence="2">NRRL 25174</strain>
    </source>
</reference>
<accession>A0A9P5AK33</accession>
<reference evidence="2" key="1">
    <citation type="journal article" date="2017" name="Mycologia">
        <title>Fusarium algeriense, sp. nov., a novel toxigenic crown rot pathogen of durum wheat from Algeria is nested in the Fusarium burgessii species complex.</title>
        <authorList>
            <person name="Laraba I."/>
            <person name="Keddad A."/>
            <person name="Boureghda H."/>
            <person name="Abdallah N."/>
            <person name="Vaughan M.M."/>
            <person name="Proctor R.H."/>
            <person name="Busman M."/>
            <person name="O'Donnell K."/>
        </authorList>
    </citation>
    <scope>NUCLEOTIDE SEQUENCE</scope>
    <source>
        <strain evidence="2">NRRL 25174</strain>
    </source>
</reference>
<sequence length="207" mass="22413">MSYPPKQPVHHVRASSLKRESPQCKRIALVDSVGLRRITTNTSSGIKVVNNSSGGGRQDNVLAKVPGLGHTYAGTVDNLKSLTEAYKIMPKGKLSIIFAVNPNGSGAPTSTTRLDWSILKGSGEPASEEDEEPDEDNHQQSVDDDETVVAEDEELEEGEAHEDSQMPEKQNDKPPTEETAPPSPPHQDQTPISISKTSYDDLFGLVI</sequence>
<proteinExistence type="predicted"/>
<feature type="region of interest" description="Disordered" evidence="1">
    <location>
        <begin position="121"/>
        <end position="207"/>
    </location>
</feature>
<evidence type="ECO:0000313" key="2">
    <source>
        <dbReference type="EMBL" id="KAF4340191.1"/>
    </source>
</evidence>
<comment type="caution">
    <text evidence="2">The sequence shown here is derived from an EMBL/GenBank/DDBJ whole genome shotgun (WGS) entry which is preliminary data.</text>
</comment>
<feature type="compositionally biased region" description="Polar residues" evidence="1">
    <location>
        <begin position="186"/>
        <end position="197"/>
    </location>
</feature>
<feature type="compositionally biased region" description="Acidic residues" evidence="1">
    <location>
        <begin position="126"/>
        <end position="135"/>
    </location>
</feature>
<feature type="compositionally biased region" description="Acidic residues" evidence="1">
    <location>
        <begin position="142"/>
        <end position="160"/>
    </location>
</feature>